<feature type="site" description="Transition state stabilizer" evidence="9">
    <location>
        <position position="179"/>
    </location>
</feature>
<dbReference type="HAMAP" id="MF_00020">
    <property type="entry name" value="Acetate_kinase"/>
    <property type="match status" value="1"/>
</dbReference>
<keyword evidence="6 9" id="KW-0418">Kinase</keyword>
<evidence type="ECO:0000313" key="11">
    <source>
        <dbReference type="EMBL" id="TDE18094.1"/>
    </source>
</evidence>
<keyword evidence="4 9" id="KW-0479">Metal-binding</keyword>
<dbReference type="PANTHER" id="PTHR21060">
    <property type="entry name" value="ACETATE KINASE"/>
    <property type="match status" value="1"/>
</dbReference>
<evidence type="ECO:0000256" key="8">
    <source>
        <dbReference type="ARBA" id="ARBA00022842"/>
    </source>
</evidence>
<dbReference type="AlphaFoldDB" id="A0A4R5DZG5"/>
<dbReference type="GO" id="GO:0005829">
    <property type="term" value="C:cytosol"/>
    <property type="evidence" value="ECO:0007669"/>
    <property type="project" value="TreeGrafter"/>
</dbReference>
<dbReference type="InterPro" id="IPR023865">
    <property type="entry name" value="Aliphatic_acid_kinase_CS"/>
</dbReference>
<evidence type="ECO:0000256" key="3">
    <source>
        <dbReference type="ARBA" id="ARBA00022679"/>
    </source>
</evidence>
<dbReference type="InterPro" id="IPR004372">
    <property type="entry name" value="Ac/propionate_kinase"/>
</dbReference>
<dbReference type="GO" id="GO:0005524">
    <property type="term" value="F:ATP binding"/>
    <property type="evidence" value="ECO:0007669"/>
    <property type="project" value="UniProtKB-KW"/>
</dbReference>
<feature type="binding site" evidence="9">
    <location>
        <position position="11"/>
    </location>
    <ligand>
        <name>Mg(2+)</name>
        <dbReference type="ChEBI" id="CHEBI:18420"/>
    </ligand>
</feature>
<gene>
    <name evidence="9" type="primary">ackA</name>
    <name evidence="11" type="ORF">E0F88_00645</name>
</gene>
<feature type="active site" description="Proton donor/acceptor" evidence="9">
    <location>
        <position position="148"/>
    </location>
</feature>
<dbReference type="GO" id="GO:0006083">
    <property type="term" value="P:acetate metabolic process"/>
    <property type="evidence" value="ECO:0007669"/>
    <property type="project" value="TreeGrafter"/>
</dbReference>
<dbReference type="NCBIfam" id="TIGR00016">
    <property type="entry name" value="ackA"/>
    <property type="match status" value="1"/>
</dbReference>
<keyword evidence="8 9" id="KW-0460">Magnesium</keyword>
<evidence type="ECO:0000256" key="4">
    <source>
        <dbReference type="ARBA" id="ARBA00022723"/>
    </source>
</evidence>
<evidence type="ECO:0000256" key="6">
    <source>
        <dbReference type="ARBA" id="ARBA00022777"/>
    </source>
</evidence>
<comment type="caution">
    <text evidence="9">Lacks conserved residue(s) required for the propagation of feature annotation.</text>
</comment>
<evidence type="ECO:0000256" key="9">
    <source>
        <dbReference type="HAMAP-Rule" id="MF_00020"/>
    </source>
</evidence>
<accession>A0A4R5DZG5</accession>
<feature type="binding site" evidence="9">
    <location>
        <position position="380"/>
    </location>
    <ligand>
        <name>Mg(2+)</name>
        <dbReference type="ChEBI" id="CHEBI:18420"/>
    </ligand>
</feature>
<dbReference type="EMBL" id="SMFL01000001">
    <property type="protein sequence ID" value="TDE18094.1"/>
    <property type="molecule type" value="Genomic_DNA"/>
</dbReference>
<feature type="site" description="Transition state stabilizer" evidence="9">
    <location>
        <position position="240"/>
    </location>
</feature>
<keyword evidence="2 9" id="KW-0963">Cytoplasm</keyword>
<name>A0A4R5DZG5_9BACT</name>
<evidence type="ECO:0000256" key="1">
    <source>
        <dbReference type="ARBA" id="ARBA00008748"/>
    </source>
</evidence>
<comment type="subunit">
    <text evidence="9">Homodimer.</text>
</comment>
<dbReference type="SUPFAM" id="SSF53067">
    <property type="entry name" value="Actin-like ATPase domain"/>
    <property type="match status" value="2"/>
</dbReference>
<dbReference type="InterPro" id="IPR000890">
    <property type="entry name" value="Aliphatic_acid_kin_short-chain"/>
</dbReference>
<dbReference type="Gene3D" id="3.30.420.40">
    <property type="match status" value="2"/>
</dbReference>
<keyword evidence="12" id="KW-1185">Reference proteome</keyword>
<dbReference type="UniPathway" id="UPA00340">
    <property type="reaction ID" value="UER00458"/>
</dbReference>
<sequence length="398" mass="44245">MSAEKSILTINGGSSSIRFAFYQLEPAFALLLSGKLENIGNKNAIPVFTDNTSDKPELVNIQQNTYEYAANFLIEWLEQRPEFSKISGIGHRIVQGMQHTDPQEITPELISYLKEIRLYDPEHLPEEIKLIELFSKRHPPLKQIACFDTSFHAKMPTVAKRLPIPRRFSEKKIRRYGFHGLSYAYLMQELERQAGKEAANGKIILAHLGSGASLAAVKHGKSVETSMGFTPASGVLMGTRSGDIDPGVAWYMMQFEKLSPKQFNHLVNHESGLLGISDTSSDMRELLKIEKADVRAAEAIELFCYQIKKSIGSFAAVLGGIDTLIFSGGIGENIPQIRSRICQNLGFLGIELDEKQNQANASIISTDSGKVHIRVIATNEELMIARLISQVLDNIIKN</sequence>
<feature type="binding site" evidence="9">
    <location>
        <position position="92"/>
    </location>
    <ligand>
        <name>substrate</name>
    </ligand>
</feature>
<dbReference type="PIRSF" id="PIRSF000722">
    <property type="entry name" value="Acetate_prop_kin"/>
    <property type="match status" value="1"/>
</dbReference>
<dbReference type="Pfam" id="PF00871">
    <property type="entry name" value="Acetate_kinase"/>
    <property type="match status" value="1"/>
</dbReference>
<dbReference type="RefSeq" id="WP_131955672.1">
    <property type="nucleotide sequence ID" value="NZ_SMFL01000001.1"/>
</dbReference>
<feature type="binding site" evidence="9">
    <location>
        <begin position="282"/>
        <end position="284"/>
    </location>
    <ligand>
        <name>ATP</name>
        <dbReference type="ChEBI" id="CHEBI:30616"/>
    </ligand>
</feature>
<evidence type="ECO:0000256" key="10">
    <source>
        <dbReference type="RuleBase" id="RU003835"/>
    </source>
</evidence>
<evidence type="ECO:0000313" key="12">
    <source>
        <dbReference type="Proteomes" id="UP000294850"/>
    </source>
</evidence>
<dbReference type="PROSITE" id="PS01076">
    <property type="entry name" value="ACETATE_KINASE_2"/>
    <property type="match status" value="1"/>
</dbReference>
<reference evidence="11 12" key="1">
    <citation type="submission" date="2019-03" db="EMBL/GenBank/DDBJ databases">
        <title>Dyadobacter AR-3-6 sp. nov., isolated from arctic soil.</title>
        <authorList>
            <person name="Chaudhary D.K."/>
        </authorList>
    </citation>
    <scope>NUCLEOTIDE SEQUENCE [LARGE SCALE GENOMIC DNA]</scope>
    <source>
        <strain evidence="11 12">AR-3-6</strain>
    </source>
</reference>
<dbReference type="GO" id="GO:0006085">
    <property type="term" value="P:acetyl-CoA biosynthetic process"/>
    <property type="evidence" value="ECO:0007669"/>
    <property type="project" value="UniProtKB-UniRule"/>
</dbReference>
<proteinExistence type="inferred from homology"/>
<protein>
    <recommendedName>
        <fullName evidence="9">Acetate kinase</fullName>
        <ecNumber evidence="9">2.7.2.1</ecNumber>
    </recommendedName>
    <alternativeName>
        <fullName evidence="9">Acetokinase</fullName>
    </alternativeName>
</protein>
<dbReference type="InterPro" id="IPR043129">
    <property type="entry name" value="ATPase_NBD"/>
</dbReference>
<dbReference type="PRINTS" id="PR00471">
    <property type="entry name" value="ACETATEKNASE"/>
</dbReference>
<comment type="function">
    <text evidence="9">Catalyzes the formation of acetyl phosphate from acetate and ATP. Can also catalyze the reverse reaction.</text>
</comment>
<keyword evidence="5 9" id="KW-0547">Nucleotide-binding</keyword>
<comment type="catalytic activity">
    <reaction evidence="9">
        <text>acetate + ATP = acetyl phosphate + ADP</text>
        <dbReference type="Rhea" id="RHEA:11352"/>
        <dbReference type="ChEBI" id="CHEBI:22191"/>
        <dbReference type="ChEBI" id="CHEBI:30089"/>
        <dbReference type="ChEBI" id="CHEBI:30616"/>
        <dbReference type="ChEBI" id="CHEBI:456216"/>
        <dbReference type="EC" id="2.7.2.1"/>
    </reaction>
</comment>
<dbReference type="GO" id="GO:0000287">
    <property type="term" value="F:magnesium ion binding"/>
    <property type="evidence" value="ECO:0007669"/>
    <property type="project" value="UniProtKB-UniRule"/>
</dbReference>
<feature type="binding site" evidence="9">
    <location>
        <begin position="329"/>
        <end position="333"/>
    </location>
    <ligand>
        <name>ATP</name>
        <dbReference type="ChEBI" id="CHEBI:30616"/>
    </ligand>
</feature>
<comment type="similarity">
    <text evidence="1 9 10">Belongs to the acetokinase family.</text>
</comment>
<feature type="binding site" evidence="9">
    <location>
        <begin position="207"/>
        <end position="211"/>
    </location>
    <ligand>
        <name>ATP</name>
        <dbReference type="ChEBI" id="CHEBI:30616"/>
    </ligand>
</feature>
<comment type="subcellular location">
    <subcellularLocation>
        <location evidence="9">Cytoplasm</location>
    </subcellularLocation>
</comment>
<organism evidence="11 12">
    <name type="scientific">Dyadobacter psychrotolerans</name>
    <dbReference type="NCBI Taxonomy" id="2541721"/>
    <lineage>
        <taxon>Bacteria</taxon>
        <taxon>Pseudomonadati</taxon>
        <taxon>Bacteroidota</taxon>
        <taxon>Cytophagia</taxon>
        <taxon>Cytophagales</taxon>
        <taxon>Spirosomataceae</taxon>
        <taxon>Dyadobacter</taxon>
    </lineage>
</organism>
<dbReference type="PANTHER" id="PTHR21060:SF21">
    <property type="entry name" value="ACETATE KINASE"/>
    <property type="match status" value="1"/>
</dbReference>
<dbReference type="GO" id="GO:0008776">
    <property type="term" value="F:acetate kinase activity"/>
    <property type="evidence" value="ECO:0007669"/>
    <property type="project" value="UniProtKB-UniRule"/>
</dbReference>
<comment type="pathway">
    <text evidence="9">Metabolic intermediate biosynthesis; acetyl-CoA biosynthesis; acetyl-CoA from acetate: step 1/2.</text>
</comment>
<keyword evidence="7 9" id="KW-0067">ATP-binding</keyword>
<keyword evidence="3 9" id="KW-0808">Transferase</keyword>
<dbReference type="OrthoDB" id="9802453at2"/>
<evidence type="ECO:0000256" key="2">
    <source>
        <dbReference type="ARBA" id="ARBA00022490"/>
    </source>
</evidence>
<dbReference type="Proteomes" id="UP000294850">
    <property type="component" value="Unassembled WGS sequence"/>
</dbReference>
<evidence type="ECO:0000256" key="7">
    <source>
        <dbReference type="ARBA" id="ARBA00022840"/>
    </source>
</evidence>
<dbReference type="EC" id="2.7.2.1" evidence="9"/>
<comment type="cofactor">
    <cofactor evidence="9">
        <name>Mg(2+)</name>
        <dbReference type="ChEBI" id="CHEBI:18420"/>
    </cofactor>
    <cofactor evidence="9">
        <name>Mn(2+)</name>
        <dbReference type="ChEBI" id="CHEBI:29035"/>
    </cofactor>
    <text evidence="9">Mg(2+). Can also accept Mn(2+).</text>
</comment>
<comment type="caution">
    <text evidence="11">The sequence shown here is derived from an EMBL/GenBank/DDBJ whole genome shotgun (WGS) entry which is preliminary data.</text>
</comment>
<evidence type="ECO:0000256" key="5">
    <source>
        <dbReference type="ARBA" id="ARBA00022741"/>
    </source>
</evidence>